<name>C3L408_AMOA5</name>
<dbReference type="KEGG" id="aas:Aasi_1782"/>
<dbReference type="HOGENOM" id="CLU_3179402_0_0_10"/>
<protein>
    <recommendedName>
        <fullName evidence="3">Transposase</fullName>
    </recommendedName>
</protein>
<accession>C3L408</accession>
<organism evidence="1 2">
    <name type="scientific">Amoebophilus asiaticus (strain 5a2)</name>
    <dbReference type="NCBI Taxonomy" id="452471"/>
    <lineage>
        <taxon>Bacteria</taxon>
        <taxon>Pseudomonadati</taxon>
        <taxon>Bacteroidota</taxon>
        <taxon>Cytophagia</taxon>
        <taxon>Cytophagales</taxon>
        <taxon>Amoebophilaceae</taxon>
        <taxon>Candidatus Amoebophilus</taxon>
    </lineage>
</organism>
<reference evidence="1 2" key="1">
    <citation type="journal article" date="2010" name="J. Bacteriol.">
        <title>The genome of the amoeba symbiont 'Candidatus Amoebophilus asiaticus' reveals common mechanisms for host cell interaction among amoeba-associated bacteria.</title>
        <authorList>
            <person name="Schmitz-Esser S."/>
            <person name="Tischler P."/>
            <person name="Arnold R."/>
            <person name="Montanaro J."/>
            <person name="Wagner M."/>
            <person name="Rattei T."/>
            <person name="Horn M."/>
        </authorList>
    </citation>
    <scope>NUCLEOTIDE SEQUENCE [LARGE SCALE GENOMIC DNA]</scope>
    <source>
        <strain evidence="1 2">5a2</strain>
    </source>
</reference>
<dbReference type="EMBL" id="CP001102">
    <property type="protein sequence ID" value="ACP21049.1"/>
    <property type="molecule type" value="Genomic_DNA"/>
</dbReference>
<evidence type="ECO:0000313" key="2">
    <source>
        <dbReference type="Proteomes" id="UP000001227"/>
    </source>
</evidence>
<evidence type="ECO:0008006" key="3">
    <source>
        <dbReference type="Google" id="ProtNLM"/>
    </source>
</evidence>
<dbReference type="AlphaFoldDB" id="C3L408"/>
<proteinExistence type="predicted"/>
<evidence type="ECO:0000313" key="1">
    <source>
        <dbReference type="EMBL" id="ACP21049.1"/>
    </source>
</evidence>
<gene>
    <name evidence="1" type="ordered locus">Aasi_1782</name>
</gene>
<keyword evidence="2" id="KW-1185">Reference proteome</keyword>
<dbReference type="Proteomes" id="UP000001227">
    <property type="component" value="Chromosome"/>
</dbReference>
<sequence>MLPKDFPKWRTVHAYFQIWSEKQENGLSFLEEALKKHGYLPGKASR</sequence>
<dbReference type="eggNOG" id="COG3293">
    <property type="taxonomic scope" value="Bacteria"/>
</dbReference>